<name>A0A022WFA4_TRIRU</name>
<dbReference type="Proteomes" id="UP000023758">
    <property type="component" value="Unassembled WGS sequence"/>
</dbReference>
<organism evidence="3">
    <name type="scientific">Trichophyton rubrum CBS 288.86</name>
    <dbReference type="NCBI Taxonomy" id="1215330"/>
    <lineage>
        <taxon>Eukaryota</taxon>
        <taxon>Fungi</taxon>
        <taxon>Dikarya</taxon>
        <taxon>Ascomycota</taxon>
        <taxon>Pezizomycotina</taxon>
        <taxon>Eurotiomycetes</taxon>
        <taxon>Eurotiomycetidae</taxon>
        <taxon>Onygenales</taxon>
        <taxon>Arthrodermataceae</taxon>
        <taxon>Trichophyton</taxon>
    </lineage>
</organism>
<evidence type="ECO:0000256" key="1">
    <source>
        <dbReference type="SAM" id="SignalP"/>
    </source>
</evidence>
<protein>
    <recommendedName>
        <fullName evidence="2">ER membrane protein complex subunit 7 beta-sandwich domain-containing protein</fullName>
    </recommendedName>
</protein>
<proteinExistence type="predicted"/>
<accession>A0A022WFA4</accession>
<keyword evidence="1" id="KW-0732">Signal</keyword>
<feature type="signal peptide" evidence="1">
    <location>
        <begin position="1"/>
        <end position="23"/>
    </location>
</feature>
<dbReference type="AlphaFoldDB" id="A0A022WFA4"/>
<reference evidence="3" key="1">
    <citation type="submission" date="2014-02" db="EMBL/GenBank/DDBJ databases">
        <title>The Genome Sequence of Trichophyton rubrum (morphotype fischeri) CBS 288.86.</title>
        <authorList>
            <consortium name="The Broad Institute Genomics Platform"/>
            <person name="Cuomo C.A."/>
            <person name="White T.C."/>
            <person name="Graser Y."/>
            <person name="Martinez-Rossi N."/>
            <person name="Heitman J."/>
            <person name="Young S.K."/>
            <person name="Zeng Q."/>
            <person name="Gargeya S."/>
            <person name="Abouelleil A."/>
            <person name="Alvarado L."/>
            <person name="Chapman S.B."/>
            <person name="Gainer-Dewar J."/>
            <person name="Goldberg J."/>
            <person name="Griggs A."/>
            <person name="Gujja S."/>
            <person name="Hansen M."/>
            <person name="Howarth C."/>
            <person name="Imamovic A."/>
            <person name="Larimer J."/>
            <person name="Martinez D."/>
            <person name="Murphy C."/>
            <person name="Pearson M.D."/>
            <person name="Persinoti G."/>
            <person name="Poon T."/>
            <person name="Priest M."/>
            <person name="Roberts A.D."/>
            <person name="Saif S."/>
            <person name="Shea T.D."/>
            <person name="Sykes S.N."/>
            <person name="Wortman J."/>
            <person name="Nusbaum C."/>
            <person name="Birren B."/>
        </authorList>
    </citation>
    <scope>NUCLEOTIDE SEQUENCE [LARGE SCALE GENOMIC DNA]</scope>
    <source>
        <strain evidence="3">CBS 288.86</strain>
    </source>
</reference>
<sequence length="185" mass="20078">MRFSYSSVLFSLLALSSNALSAASSLTVALPSSVRIGSLPSSTYATLTTISQPNGPLKAPLSHLSTFVFNDISLPTASTGSEKPISYLLDIHSKSHVFAPYRVDVSSETGKIIGVWGTYRGNPWDNKGAEKIISGGDYEPGVVVVEAKVLAKKDFYEQREKCKPSSPQYVFCFSRECLISIEQED</sequence>
<feature type="chain" id="PRO_5001508373" description="ER membrane protein complex subunit 7 beta-sandwich domain-containing protein" evidence="1">
    <location>
        <begin position="24"/>
        <end position="185"/>
    </location>
</feature>
<gene>
    <name evidence="3" type="ORF">H103_00656</name>
</gene>
<evidence type="ECO:0000313" key="3">
    <source>
        <dbReference type="EMBL" id="EZF57032.1"/>
    </source>
</evidence>
<dbReference type="InterPro" id="IPR019008">
    <property type="entry name" value="Beta_sandwich_EMC7"/>
</dbReference>
<dbReference type="Pfam" id="PF09430">
    <property type="entry name" value="EMC7_beta-sandw"/>
    <property type="match status" value="1"/>
</dbReference>
<evidence type="ECO:0000259" key="2">
    <source>
        <dbReference type="Pfam" id="PF09430"/>
    </source>
</evidence>
<feature type="domain" description="ER membrane protein complex subunit 7 beta-sandwich" evidence="2">
    <location>
        <begin position="54"/>
        <end position="164"/>
    </location>
</feature>
<dbReference type="EMBL" id="KK207703">
    <property type="protein sequence ID" value="EZF57032.1"/>
    <property type="molecule type" value="Genomic_DNA"/>
</dbReference>